<evidence type="ECO:0000256" key="4">
    <source>
        <dbReference type="ARBA" id="ARBA00022827"/>
    </source>
</evidence>
<proteinExistence type="inferred from homology"/>
<dbReference type="SUPFAM" id="SSF55103">
    <property type="entry name" value="FAD-linked oxidases, C-terminal domain"/>
    <property type="match status" value="1"/>
</dbReference>
<keyword evidence="5" id="KW-0560">Oxidoreductase</keyword>
<protein>
    <submittedName>
        <fullName evidence="7">Putative cytokinin dehydrogenase</fullName>
    </submittedName>
</protein>
<comment type="similarity">
    <text evidence="2">Belongs to the oxygen-dependent FAD-linked oxidoreductase family.</text>
</comment>
<dbReference type="InterPro" id="IPR015345">
    <property type="entry name" value="Cytokinin_DH_FAD/cytokin-bd"/>
</dbReference>
<evidence type="ECO:0000313" key="7">
    <source>
        <dbReference type="EMBL" id="KAE9587555.1"/>
    </source>
</evidence>
<dbReference type="EMBL" id="WOCE01000023">
    <property type="protein sequence ID" value="KAE9587555.1"/>
    <property type="molecule type" value="Genomic_DNA"/>
</dbReference>
<organism evidence="7 8">
    <name type="scientific">Lupinus albus</name>
    <name type="common">White lupine</name>
    <name type="synonym">Lupinus termis</name>
    <dbReference type="NCBI Taxonomy" id="3870"/>
    <lineage>
        <taxon>Eukaryota</taxon>
        <taxon>Viridiplantae</taxon>
        <taxon>Streptophyta</taxon>
        <taxon>Embryophyta</taxon>
        <taxon>Tracheophyta</taxon>
        <taxon>Spermatophyta</taxon>
        <taxon>Magnoliopsida</taxon>
        <taxon>eudicotyledons</taxon>
        <taxon>Gunneridae</taxon>
        <taxon>Pentapetalae</taxon>
        <taxon>rosids</taxon>
        <taxon>fabids</taxon>
        <taxon>Fabales</taxon>
        <taxon>Fabaceae</taxon>
        <taxon>Papilionoideae</taxon>
        <taxon>50 kb inversion clade</taxon>
        <taxon>genistoids sensu lato</taxon>
        <taxon>core genistoids</taxon>
        <taxon>Genisteae</taxon>
        <taxon>Lupinus</taxon>
    </lineage>
</organism>
<dbReference type="Proteomes" id="UP000447434">
    <property type="component" value="Chromosome 23"/>
</dbReference>
<comment type="caution">
    <text evidence="7">The sequence shown here is derived from an EMBL/GenBank/DDBJ whole genome shotgun (WGS) entry which is preliminary data.</text>
</comment>
<dbReference type="PANTHER" id="PTHR13878:SF115">
    <property type="entry name" value="CYTOKININ DEHYDROGENASE"/>
    <property type="match status" value="1"/>
</dbReference>
<dbReference type="OrthoDB" id="415825at2759"/>
<dbReference type="GO" id="GO:0009690">
    <property type="term" value="P:cytokinin metabolic process"/>
    <property type="evidence" value="ECO:0007669"/>
    <property type="project" value="InterPro"/>
</dbReference>
<evidence type="ECO:0000256" key="1">
    <source>
        <dbReference type="ARBA" id="ARBA00001974"/>
    </source>
</evidence>
<feature type="domain" description="Cytokinin dehydrogenase 1 FAD/cytokinin binding" evidence="6">
    <location>
        <begin position="1"/>
        <end position="112"/>
    </location>
</feature>
<sequence>MDLFVPRSRITDFNEGVLKDIILKQNIPIASIIFYPMNKNKWDDRMSAITPNEEVFYVLGLFRGCFVKGESEASEAQNSQILQFCKDVGIDAKVYLPSFKTQLEWVEHYGSK</sequence>
<evidence type="ECO:0000256" key="3">
    <source>
        <dbReference type="ARBA" id="ARBA00022630"/>
    </source>
</evidence>
<dbReference type="AlphaFoldDB" id="A0A6A4N9N5"/>
<dbReference type="GO" id="GO:0019139">
    <property type="term" value="F:cytokinin dehydrogenase activity"/>
    <property type="evidence" value="ECO:0007669"/>
    <property type="project" value="InterPro"/>
</dbReference>
<comment type="cofactor">
    <cofactor evidence="1">
        <name>FAD</name>
        <dbReference type="ChEBI" id="CHEBI:57692"/>
    </cofactor>
</comment>
<reference evidence="8" key="1">
    <citation type="journal article" date="2020" name="Nat. Commun.">
        <title>Genome sequence of the cluster root forming white lupin.</title>
        <authorList>
            <person name="Hufnagel B."/>
            <person name="Marques A."/>
            <person name="Soriano A."/>
            <person name="Marques L."/>
            <person name="Divol F."/>
            <person name="Doumas P."/>
            <person name="Sallet E."/>
            <person name="Mancinotti D."/>
            <person name="Carrere S."/>
            <person name="Marande W."/>
            <person name="Arribat S."/>
            <person name="Keller J."/>
            <person name="Huneau C."/>
            <person name="Blein T."/>
            <person name="Aime D."/>
            <person name="Laguerre M."/>
            <person name="Taylor J."/>
            <person name="Schubert V."/>
            <person name="Nelson M."/>
            <person name="Geu-Flores F."/>
            <person name="Crespi M."/>
            <person name="Gallardo-Guerrero K."/>
            <person name="Delaux P.-M."/>
            <person name="Salse J."/>
            <person name="Berges H."/>
            <person name="Guyot R."/>
            <person name="Gouzy J."/>
            <person name="Peret B."/>
        </authorList>
    </citation>
    <scope>NUCLEOTIDE SEQUENCE [LARGE SCALE GENOMIC DNA]</scope>
    <source>
        <strain evidence="8">cv. Amiga</strain>
    </source>
</reference>
<dbReference type="Pfam" id="PF09265">
    <property type="entry name" value="Cytokin-bind"/>
    <property type="match status" value="1"/>
</dbReference>
<dbReference type="PANTHER" id="PTHR13878">
    <property type="entry name" value="GULONOLACTONE OXIDASE"/>
    <property type="match status" value="1"/>
</dbReference>
<evidence type="ECO:0000313" key="8">
    <source>
        <dbReference type="Proteomes" id="UP000447434"/>
    </source>
</evidence>
<evidence type="ECO:0000256" key="2">
    <source>
        <dbReference type="ARBA" id="ARBA00005466"/>
    </source>
</evidence>
<keyword evidence="3" id="KW-0285">Flavoprotein</keyword>
<evidence type="ECO:0000256" key="5">
    <source>
        <dbReference type="ARBA" id="ARBA00023002"/>
    </source>
</evidence>
<dbReference type="Gene3D" id="3.40.462.10">
    <property type="entry name" value="FAD-linked oxidases, C-terminal domain"/>
    <property type="match status" value="1"/>
</dbReference>
<accession>A0A6A4N9N5</accession>
<dbReference type="InterPro" id="IPR016164">
    <property type="entry name" value="FAD-linked_Oxase-like_C"/>
</dbReference>
<keyword evidence="8" id="KW-1185">Reference proteome</keyword>
<gene>
    <name evidence="7" type="ORF">Lalb_Chr23g0275061</name>
</gene>
<evidence type="ECO:0000259" key="6">
    <source>
        <dbReference type="Pfam" id="PF09265"/>
    </source>
</evidence>
<keyword evidence="4" id="KW-0274">FAD</keyword>
<dbReference type="InterPro" id="IPR016170">
    <property type="entry name" value="Cytok_DH_C_sf"/>
</dbReference>
<dbReference type="InterPro" id="IPR050432">
    <property type="entry name" value="FAD-linked_Oxidoreductases_BP"/>
</dbReference>
<dbReference type="GO" id="GO:0050660">
    <property type="term" value="F:flavin adenine dinucleotide binding"/>
    <property type="evidence" value="ECO:0007669"/>
    <property type="project" value="InterPro"/>
</dbReference>
<name>A0A6A4N9N5_LUPAL</name>